<gene>
    <name evidence="1" type="ORF">GT755_10735</name>
</gene>
<sequence length="305" mass="32483">MNLFLIGGACFVVLGWTLGPGAAWILEHFDGVALATLESKDLAAATDAVRGKALTVATAVGAAIAIYFTAKSFQLSRQNHVTDRFSKAIEQLGSMESAIRLGGIYSLERIAKDSPRDHPAIMAILAAFVRNPPPIQRGTDVDSSKHVILRSTTEVLPEKIQLRFDIQAALTVLGRRNVGNDKSIFVIDFRGADLSYSDLAGCRFGATIFADANLTKANLAGTYLADSNLGNTNLSGANLIGANLKGAILINADLTQAELMIAKLDGANLRSAKLVGANLKDAYLWKAIFVDADLTDVVGLPSRKR</sequence>
<evidence type="ECO:0008006" key="3">
    <source>
        <dbReference type="Google" id="ProtNLM"/>
    </source>
</evidence>
<dbReference type="AlphaFoldDB" id="A0A7C9NG51"/>
<protein>
    <recommendedName>
        <fullName evidence="3">Pentapeptide repeat-containing protein</fullName>
    </recommendedName>
</protein>
<dbReference type="SUPFAM" id="SSF141571">
    <property type="entry name" value="Pentapeptide repeat-like"/>
    <property type="match status" value="1"/>
</dbReference>
<accession>A0A7C9NG51</accession>
<evidence type="ECO:0000313" key="2">
    <source>
        <dbReference type="Proteomes" id="UP000479526"/>
    </source>
</evidence>
<proteinExistence type="predicted"/>
<dbReference type="EMBL" id="WXEW01000003">
    <property type="protein sequence ID" value="NAS22158.1"/>
    <property type="molecule type" value="Genomic_DNA"/>
</dbReference>
<comment type="caution">
    <text evidence="1">The sequence shown here is derived from an EMBL/GenBank/DDBJ whole genome shotgun (WGS) entry which is preliminary data.</text>
</comment>
<dbReference type="Proteomes" id="UP000479526">
    <property type="component" value="Unassembled WGS sequence"/>
</dbReference>
<dbReference type="Gene3D" id="2.160.20.80">
    <property type="entry name" value="E3 ubiquitin-protein ligase SopA"/>
    <property type="match status" value="1"/>
</dbReference>
<name>A0A7C9NG51_9ACTN</name>
<reference evidence="1 2" key="1">
    <citation type="submission" date="2020-01" db="EMBL/GenBank/DDBJ databases">
        <title>Herbidospora sp. NEAU-GS84 nov., a novel actinomycete isolated from soil.</title>
        <authorList>
            <person name="Han L."/>
        </authorList>
    </citation>
    <scope>NUCLEOTIDE SEQUENCE [LARGE SCALE GENOMIC DNA]</scope>
    <source>
        <strain evidence="1 2">NEAU-GS84</strain>
    </source>
</reference>
<evidence type="ECO:0000313" key="1">
    <source>
        <dbReference type="EMBL" id="NAS22158.1"/>
    </source>
</evidence>
<dbReference type="Pfam" id="PF00805">
    <property type="entry name" value="Pentapeptide"/>
    <property type="match status" value="2"/>
</dbReference>
<dbReference type="InterPro" id="IPR051082">
    <property type="entry name" value="Pentapeptide-BTB/POZ_domain"/>
</dbReference>
<dbReference type="RefSeq" id="WP_161479570.1">
    <property type="nucleotide sequence ID" value="NZ_WXEW01000003.1"/>
</dbReference>
<organism evidence="1 2">
    <name type="scientific">Herbidospora solisilvae</name>
    <dbReference type="NCBI Taxonomy" id="2696284"/>
    <lineage>
        <taxon>Bacteria</taxon>
        <taxon>Bacillati</taxon>
        <taxon>Actinomycetota</taxon>
        <taxon>Actinomycetes</taxon>
        <taxon>Streptosporangiales</taxon>
        <taxon>Streptosporangiaceae</taxon>
        <taxon>Herbidospora</taxon>
    </lineage>
</organism>
<dbReference type="InterPro" id="IPR001646">
    <property type="entry name" value="5peptide_repeat"/>
</dbReference>
<keyword evidence="2" id="KW-1185">Reference proteome</keyword>
<dbReference type="PANTHER" id="PTHR14136">
    <property type="entry name" value="BTB_POZ DOMAIN-CONTAINING PROTEIN KCTD9"/>
    <property type="match status" value="1"/>
</dbReference>
<dbReference type="PANTHER" id="PTHR14136:SF17">
    <property type="entry name" value="BTB_POZ DOMAIN-CONTAINING PROTEIN KCTD9"/>
    <property type="match status" value="1"/>
</dbReference>